<proteinExistence type="predicted"/>
<dbReference type="Proteomes" id="UP000593892">
    <property type="component" value="Chromosome"/>
</dbReference>
<accession>A0A7S7SKR8</accession>
<evidence type="ECO:0000313" key="2">
    <source>
        <dbReference type="Proteomes" id="UP000593892"/>
    </source>
</evidence>
<gene>
    <name evidence="1" type="ORF">IRI77_05730</name>
</gene>
<sequence length="178" mass="18781">MARILQSVLALLVATGLGATTLERLTVDQMVEKSTSIVRGKVLSAAPVQRGSLIYTVYRVQVAEWIKGVSTTSTTEVYVPGGVINGRRQSIAGAPALEVGGEYVVFVWVSPSGTPYIIGLSQGVLSVRMSATTAEAVLLRGPIEDAQVVDANGQPSTDSGLKLSLSNLRLRARQAVTR</sequence>
<organism evidence="1 2">
    <name type="scientific">Paludibaculum fermentans</name>
    <dbReference type="NCBI Taxonomy" id="1473598"/>
    <lineage>
        <taxon>Bacteria</taxon>
        <taxon>Pseudomonadati</taxon>
        <taxon>Acidobacteriota</taxon>
        <taxon>Terriglobia</taxon>
        <taxon>Bryobacterales</taxon>
        <taxon>Bryobacteraceae</taxon>
        <taxon>Paludibaculum</taxon>
    </lineage>
</organism>
<evidence type="ECO:0000313" key="1">
    <source>
        <dbReference type="EMBL" id="QOY89452.1"/>
    </source>
</evidence>
<dbReference type="EMBL" id="CP063849">
    <property type="protein sequence ID" value="QOY89452.1"/>
    <property type="molecule type" value="Genomic_DNA"/>
</dbReference>
<dbReference type="KEGG" id="pfer:IRI77_05730"/>
<dbReference type="RefSeq" id="WP_194451114.1">
    <property type="nucleotide sequence ID" value="NZ_CP063849.1"/>
</dbReference>
<dbReference type="AlphaFoldDB" id="A0A7S7SKR8"/>
<name>A0A7S7SKR8_PALFE</name>
<keyword evidence="2" id="KW-1185">Reference proteome</keyword>
<protein>
    <submittedName>
        <fullName evidence="1">Uncharacterized protein</fullName>
    </submittedName>
</protein>
<reference evidence="1 2" key="1">
    <citation type="submission" date="2020-10" db="EMBL/GenBank/DDBJ databases">
        <title>Complete genome sequence of Paludibaculum fermentans P105T, a facultatively anaerobic acidobacterium capable of dissimilatory Fe(III) reduction.</title>
        <authorList>
            <person name="Dedysh S.N."/>
            <person name="Beletsky A.V."/>
            <person name="Kulichevskaya I.S."/>
            <person name="Mardanov A.V."/>
            <person name="Ravin N.V."/>
        </authorList>
    </citation>
    <scope>NUCLEOTIDE SEQUENCE [LARGE SCALE GENOMIC DNA]</scope>
    <source>
        <strain evidence="1 2">P105</strain>
    </source>
</reference>